<comment type="cofactor">
    <cofactor evidence="1">
        <name>[4Fe-4S] cluster</name>
        <dbReference type="ChEBI" id="CHEBI:49883"/>
    </cofactor>
</comment>
<evidence type="ECO:0000256" key="3">
    <source>
        <dbReference type="ARBA" id="ARBA00012768"/>
    </source>
</evidence>
<dbReference type="InterPro" id="IPR022765">
    <property type="entry name" value="Dna2/Cas4_DUF83"/>
</dbReference>
<protein>
    <recommendedName>
        <fullName evidence="4 13">CRISPR-associated exonuclease Cas4</fullName>
        <ecNumber evidence="3 13">3.1.12.1</ecNumber>
    </recommendedName>
</protein>
<dbReference type="Pfam" id="PF01930">
    <property type="entry name" value="Cas_Cas4"/>
    <property type="match status" value="1"/>
</dbReference>
<organism evidence="15 16">
    <name type="scientific">Siculibacillus lacustris</name>
    <dbReference type="NCBI Taxonomy" id="1549641"/>
    <lineage>
        <taxon>Bacteria</taxon>
        <taxon>Pseudomonadati</taxon>
        <taxon>Pseudomonadota</taxon>
        <taxon>Alphaproteobacteria</taxon>
        <taxon>Hyphomicrobiales</taxon>
        <taxon>Ancalomicrobiaceae</taxon>
        <taxon>Siculibacillus</taxon>
    </lineage>
</organism>
<dbReference type="InterPro" id="IPR051827">
    <property type="entry name" value="Cas4_exonuclease"/>
</dbReference>
<evidence type="ECO:0000313" key="16">
    <source>
        <dbReference type="Proteomes" id="UP000292781"/>
    </source>
</evidence>
<feature type="domain" description="DUF83" evidence="14">
    <location>
        <begin position="12"/>
        <end position="191"/>
    </location>
</feature>
<keyword evidence="6 13" id="KW-0479">Metal-binding</keyword>
<dbReference type="AlphaFoldDB" id="A0A4Q9VR99"/>
<keyword evidence="11 13" id="KW-0051">Antiviral defense</keyword>
<evidence type="ECO:0000313" key="15">
    <source>
        <dbReference type="EMBL" id="TBW38404.1"/>
    </source>
</evidence>
<gene>
    <name evidence="15" type="primary">cas4</name>
    <name evidence="15" type="ORF">EYW49_09030</name>
</gene>
<evidence type="ECO:0000256" key="10">
    <source>
        <dbReference type="ARBA" id="ARBA00023014"/>
    </source>
</evidence>
<comment type="function">
    <text evidence="13">CRISPR (clustered regularly interspaced short palindromic repeat) is an adaptive immune system that provides protection against mobile genetic elements (viruses, transposable elements and conjugative plasmids). CRISPR clusters contain sequences complementary to antecedent mobile elements and target invading nucleic acids. CRISPR clusters are transcribed and processed into CRISPR RNA (crRNA).</text>
</comment>
<evidence type="ECO:0000256" key="9">
    <source>
        <dbReference type="ARBA" id="ARBA00023004"/>
    </source>
</evidence>
<proteinExistence type="inferred from homology"/>
<keyword evidence="16" id="KW-1185">Reference proteome</keyword>
<evidence type="ECO:0000256" key="12">
    <source>
        <dbReference type="ARBA" id="ARBA00023211"/>
    </source>
</evidence>
<dbReference type="GO" id="GO:0051536">
    <property type="term" value="F:iron-sulfur cluster binding"/>
    <property type="evidence" value="ECO:0007669"/>
    <property type="project" value="UniProtKB-KW"/>
</dbReference>
<evidence type="ECO:0000256" key="2">
    <source>
        <dbReference type="ARBA" id="ARBA00009189"/>
    </source>
</evidence>
<comment type="similarity">
    <text evidence="2 13">Belongs to the CRISPR-associated exonuclease Cas4 family.</text>
</comment>
<dbReference type="InterPro" id="IPR011604">
    <property type="entry name" value="PDDEXK-like_dom_sf"/>
</dbReference>
<dbReference type="Gene3D" id="3.90.320.10">
    <property type="match status" value="1"/>
</dbReference>
<dbReference type="Proteomes" id="UP000292781">
    <property type="component" value="Unassembled WGS sequence"/>
</dbReference>
<comment type="cofactor">
    <cofactor evidence="13">
        <name>Mg(2+)</name>
        <dbReference type="ChEBI" id="CHEBI:18420"/>
    </cofactor>
    <cofactor evidence="13">
        <name>Mn(2+)</name>
        <dbReference type="ChEBI" id="CHEBI:29035"/>
    </cofactor>
    <text evidence="13">Mg(2+) or Mn(2+) required for ssDNA cleavage activity.</text>
</comment>
<evidence type="ECO:0000256" key="1">
    <source>
        <dbReference type="ARBA" id="ARBA00001966"/>
    </source>
</evidence>
<evidence type="ECO:0000256" key="7">
    <source>
        <dbReference type="ARBA" id="ARBA00022801"/>
    </source>
</evidence>
<evidence type="ECO:0000256" key="11">
    <source>
        <dbReference type="ARBA" id="ARBA00023118"/>
    </source>
</evidence>
<dbReference type="RefSeq" id="WP_131308526.1">
    <property type="nucleotide sequence ID" value="NZ_SJFN01000011.1"/>
</dbReference>
<keyword evidence="10 13" id="KW-0411">Iron-sulfur</keyword>
<comment type="cofactor">
    <cofactor evidence="13">
        <name>iron-sulfur cluster</name>
        <dbReference type="ChEBI" id="CHEBI:30408"/>
    </cofactor>
</comment>
<evidence type="ECO:0000259" key="14">
    <source>
        <dbReference type="Pfam" id="PF01930"/>
    </source>
</evidence>
<evidence type="ECO:0000256" key="4">
    <source>
        <dbReference type="ARBA" id="ARBA00020049"/>
    </source>
</evidence>
<name>A0A4Q9VR99_9HYPH</name>
<keyword evidence="12 13" id="KW-0464">Manganese</keyword>
<dbReference type="PANTHER" id="PTHR36531">
    <property type="entry name" value="CRISPR-ASSOCIATED EXONUCLEASE CAS4"/>
    <property type="match status" value="1"/>
</dbReference>
<reference evidence="15 16" key="1">
    <citation type="submission" date="2019-02" db="EMBL/GenBank/DDBJ databases">
        <title>Siculibacillus lacustris gen. nov., sp. nov., a new rosette-forming bacterium isolated from a freshwater crater lake (Lake St. Ana, Romania).</title>
        <authorList>
            <person name="Felfoldi T."/>
            <person name="Marton Z."/>
            <person name="Szabo A."/>
            <person name="Mentes A."/>
            <person name="Boka K."/>
            <person name="Marialigeti K."/>
            <person name="Mathe I."/>
            <person name="Koncz M."/>
            <person name="Schumann P."/>
            <person name="Toth E."/>
        </authorList>
    </citation>
    <scope>NUCLEOTIDE SEQUENCE [LARGE SCALE GENOMIC DNA]</scope>
    <source>
        <strain evidence="15 16">SA-279</strain>
    </source>
</reference>
<sequence>MDDGDDDLLPLSALQHMVFCPRQAALIHVERLWAENVYTAEGRILHQSADEPGAKRRRGLRRVTALALRSRRLGVAGVADLVEFLPADDGGETALPVEFKRGSPKLHRADEVQLCAQGLALEEMIGRPVPEGALFYGETRRRLRVPFDAELRTETEATAAALRSMVTEGRTPPAVYRADRCRACSLIDLCAPRAGGRSARTWMERRIAADLADPAPVDDEGRP</sequence>
<dbReference type="GO" id="GO:0004527">
    <property type="term" value="F:exonuclease activity"/>
    <property type="evidence" value="ECO:0007669"/>
    <property type="project" value="UniProtKB-KW"/>
</dbReference>
<evidence type="ECO:0000256" key="8">
    <source>
        <dbReference type="ARBA" id="ARBA00022839"/>
    </source>
</evidence>
<dbReference type="InterPro" id="IPR013343">
    <property type="entry name" value="CRISPR-assoc_prot_Cas4"/>
</dbReference>
<dbReference type="EC" id="3.1.12.1" evidence="3 13"/>
<keyword evidence="5 13" id="KW-0540">Nuclease</keyword>
<dbReference type="GO" id="GO:0051607">
    <property type="term" value="P:defense response to virus"/>
    <property type="evidence" value="ECO:0007669"/>
    <property type="project" value="UniProtKB-KW"/>
</dbReference>
<dbReference type="EMBL" id="SJFN01000011">
    <property type="protein sequence ID" value="TBW38404.1"/>
    <property type="molecule type" value="Genomic_DNA"/>
</dbReference>
<keyword evidence="9 13" id="KW-0408">Iron</keyword>
<dbReference type="PANTHER" id="PTHR36531:SF6">
    <property type="entry name" value="DNA REPLICATION ATP-DEPENDENT HELICASE_NUCLEASE DNA2"/>
    <property type="match status" value="1"/>
</dbReference>
<evidence type="ECO:0000256" key="5">
    <source>
        <dbReference type="ARBA" id="ARBA00022722"/>
    </source>
</evidence>
<evidence type="ECO:0000256" key="6">
    <source>
        <dbReference type="ARBA" id="ARBA00022723"/>
    </source>
</evidence>
<keyword evidence="7 13" id="KW-0378">Hydrolase</keyword>
<evidence type="ECO:0000256" key="13">
    <source>
        <dbReference type="RuleBase" id="RU365022"/>
    </source>
</evidence>
<dbReference type="NCBIfam" id="TIGR00372">
    <property type="entry name" value="cas4"/>
    <property type="match status" value="1"/>
</dbReference>
<comment type="caution">
    <text evidence="15">The sequence shown here is derived from an EMBL/GenBank/DDBJ whole genome shotgun (WGS) entry which is preliminary data.</text>
</comment>
<dbReference type="OrthoDB" id="9781776at2"/>
<keyword evidence="8 13" id="KW-0269">Exonuclease</keyword>
<dbReference type="GO" id="GO:0046872">
    <property type="term" value="F:metal ion binding"/>
    <property type="evidence" value="ECO:0007669"/>
    <property type="project" value="UniProtKB-KW"/>
</dbReference>
<accession>A0A4Q9VR99</accession>